<evidence type="ECO:0000313" key="2">
    <source>
        <dbReference type="EMBL" id="GJE00585.1"/>
    </source>
</evidence>
<feature type="compositionally biased region" description="Basic and acidic residues" evidence="1">
    <location>
        <begin position="23"/>
        <end position="40"/>
    </location>
</feature>
<reference evidence="2" key="1">
    <citation type="journal article" date="2021" name="Front. Microbiol.">
        <title>Comprehensive Comparative Genomics and Phenotyping of Methylobacterium Species.</title>
        <authorList>
            <person name="Alessa O."/>
            <person name="Ogura Y."/>
            <person name="Fujitani Y."/>
            <person name="Takami H."/>
            <person name="Hayashi T."/>
            <person name="Sahin N."/>
            <person name="Tani A."/>
        </authorList>
    </citation>
    <scope>NUCLEOTIDE SEQUENCE</scope>
    <source>
        <strain evidence="2">DSM 17168</strain>
    </source>
</reference>
<comment type="caution">
    <text evidence="2">The sequence shown here is derived from an EMBL/GenBank/DDBJ whole genome shotgun (WGS) entry which is preliminary data.</text>
</comment>
<feature type="region of interest" description="Disordered" evidence="1">
    <location>
        <begin position="23"/>
        <end position="64"/>
    </location>
</feature>
<organism evidence="2 3">
    <name type="scientific">Methylobacterium isbiliense</name>
    <dbReference type="NCBI Taxonomy" id="315478"/>
    <lineage>
        <taxon>Bacteria</taxon>
        <taxon>Pseudomonadati</taxon>
        <taxon>Pseudomonadota</taxon>
        <taxon>Alphaproteobacteria</taxon>
        <taxon>Hyphomicrobiales</taxon>
        <taxon>Methylobacteriaceae</taxon>
        <taxon>Methylobacterium</taxon>
    </lineage>
</organism>
<accession>A0ABQ4SBQ9</accession>
<reference evidence="2" key="2">
    <citation type="submission" date="2021-08" db="EMBL/GenBank/DDBJ databases">
        <authorList>
            <person name="Tani A."/>
            <person name="Ola A."/>
            <person name="Ogura Y."/>
            <person name="Katsura K."/>
            <person name="Hayashi T."/>
        </authorList>
    </citation>
    <scope>NUCLEOTIDE SEQUENCE</scope>
    <source>
        <strain evidence="2">DSM 17168</strain>
    </source>
</reference>
<keyword evidence="3" id="KW-1185">Reference proteome</keyword>
<evidence type="ECO:0000256" key="1">
    <source>
        <dbReference type="SAM" id="MobiDB-lite"/>
    </source>
</evidence>
<name>A0ABQ4SBQ9_9HYPH</name>
<dbReference type="EMBL" id="BPQQ01000029">
    <property type="protein sequence ID" value="GJE00585.1"/>
    <property type="molecule type" value="Genomic_DNA"/>
</dbReference>
<gene>
    <name evidence="2" type="ORF">GMJLKIPL_2508</name>
</gene>
<sequence length="64" mass="7197">MRRTAALYRTALRHDMSRLWKRMNRTEGPEDAARDPERPVAGRVGAADRSVAPLSARPATRQVP</sequence>
<evidence type="ECO:0000313" key="3">
    <source>
        <dbReference type="Proteomes" id="UP001055153"/>
    </source>
</evidence>
<protein>
    <submittedName>
        <fullName evidence="2">Uncharacterized protein</fullName>
    </submittedName>
</protein>
<proteinExistence type="predicted"/>
<dbReference type="Proteomes" id="UP001055153">
    <property type="component" value="Unassembled WGS sequence"/>
</dbReference>